<evidence type="ECO:0000256" key="1">
    <source>
        <dbReference type="SAM" id="MobiDB-lite"/>
    </source>
</evidence>
<keyword evidence="2" id="KW-0472">Membrane</keyword>
<keyword evidence="2" id="KW-0812">Transmembrane</keyword>
<keyword evidence="2" id="KW-1133">Transmembrane helix</keyword>
<gene>
    <name evidence="4" type="ORF">AVDCRST_MAG78-1000</name>
</gene>
<dbReference type="EMBL" id="CADCVB010000078">
    <property type="protein sequence ID" value="CAA9420545.1"/>
    <property type="molecule type" value="Genomic_DNA"/>
</dbReference>
<feature type="region of interest" description="Disordered" evidence="1">
    <location>
        <begin position="182"/>
        <end position="301"/>
    </location>
</feature>
<name>A0A6J4PN10_9ACTN</name>
<feature type="domain" description="SCP" evidence="3">
    <location>
        <begin position="41"/>
        <end position="153"/>
    </location>
</feature>
<evidence type="ECO:0000256" key="2">
    <source>
        <dbReference type="SAM" id="Phobius"/>
    </source>
</evidence>
<evidence type="ECO:0000259" key="3">
    <source>
        <dbReference type="Pfam" id="PF00188"/>
    </source>
</evidence>
<reference evidence="4" key="1">
    <citation type="submission" date="2020-02" db="EMBL/GenBank/DDBJ databases">
        <authorList>
            <person name="Meier V. D."/>
        </authorList>
    </citation>
    <scope>NUCLEOTIDE SEQUENCE</scope>
    <source>
        <strain evidence="4">AVDCRST_MAG78</strain>
    </source>
</reference>
<evidence type="ECO:0000313" key="4">
    <source>
        <dbReference type="EMBL" id="CAA9420545.1"/>
    </source>
</evidence>
<proteinExistence type="predicted"/>
<dbReference type="PANTHER" id="PTHR31157">
    <property type="entry name" value="SCP DOMAIN-CONTAINING PROTEIN"/>
    <property type="match status" value="1"/>
</dbReference>
<dbReference type="SUPFAM" id="SSF55797">
    <property type="entry name" value="PR-1-like"/>
    <property type="match status" value="1"/>
</dbReference>
<accession>A0A6J4PN10</accession>
<dbReference type="InterPro" id="IPR014044">
    <property type="entry name" value="CAP_dom"/>
</dbReference>
<protein>
    <recommendedName>
        <fullName evidence="3">SCP domain-containing protein</fullName>
    </recommendedName>
</protein>
<dbReference type="PANTHER" id="PTHR31157:SF1">
    <property type="entry name" value="SCP DOMAIN-CONTAINING PROTEIN"/>
    <property type="match status" value="1"/>
</dbReference>
<organism evidence="4">
    <name type="scientific">uncultured Rubrobacteraceae bacterium</name>
    <dbReference type="NCBI Taxonomy" id="349277"/>
    <lineage>
        <taxon>Bacteria</taxon>
        <taxon>Bacillati</taxon>
        <taxon>Actinomycetota</taxon>
        <taxon>Rubrobacteria</taxon>
        <taxon>Rubrobacterales</taxon>
        <taxon>Rubrobacteraceae</taxon>
        <taxon>environmental samples</taxon>
    </lineage>
</organism>
<dbReference type="InterPro" id="IPR035940">
    <property type="entry name" value="CAP_sf"/>
</dbReference>
<feature type="compositionally biased region" description="Low complexity" evidence="1">
    <location>
        <begin position="234"/>
        <end position="259"/>
    </location>
</feature>
<dbReference type="CDD" id="cd05379">
    <property type="entry name" value="CAP_bacterial"/>
    <property type="match status" value="1"/>
</dbReference>
<feature type="transmembrane region" description="Helical" evidence="2">
    <location>
        <begin position="413"/>
        <end position="435"/>
    </location>
</feature>
<dbReference type="Pfam" id="PF00188">
    <property type="entry name" value="CAP"/>
    <property type="match status" value="1"/>
</dbReference>
<dbReference type="Gene3D" id="3.40.33.10">
    <property type="entry name" value="CAP"/>
    <property type="match status" value="1"/>
</dbReference>
<dbReference type="AlphaFoldDB" id="A0A6J4PN10"/>
<sequence length="441" mass="46094">MRVCRWAALVVMCSVVSLFLVLGPVHLHQARAAGIEEQRLLELINGYRQENGVGPLVPSGALSTSAARHSEDMAAHDFFSHSTRESSYYPGGSGPADRAAREGYPTNVYTAENIALGQQTAEEVFEDWRGSPEHNAAMLGEQYTAAGIGRANGYWTADFGSVADASSYLETLKQYAGQIVEPTAGEQTSTPQFAAGQKTGEREGDEQSTDDERTPGEQAQLEETSPEAQDVVAETETATGETTANGQTSTPQQPTTEQATDGEAPTAGDTSDPESGGEAAPGTTSSPQPPVKDAVAKQDAGEPGLAEMLSSSGEELEIGGLDAGTPAQEAITEEGFHRVSPVEAEAMETALAAREVVPEDLVWQAPSAPEQSAGELTADRPLIAFDLGASGADVAGITPVATKKTPRTSDDSLLALLTGGFLLLCGLLVYGAGAARRQRDR</sequence>